<evidence type="ECO:0000313" key="2">
    <source>
        <dbReference type="EMBL" id="ADA57789.1"/>
    </source>
</evidence>
<evidence type="ECO:0000313" key="4">
    <source>
        <dbReference type="EMBL" id="QRM16450.1"/>
    </source>
</evidence>
<gene>
    <name evidence="5" type="primary">ORF26</name>
    <name evidence="2" type="ORF">AngHV1_ORF26</name>
</gene>
<dbReference type="EMBL" id="MW580849">
    <property type="protein sequence ID" value="QRM16320.1"/>
    <property type="molecule type" value="Genomic_DNA"/>
</dbReference>
<organism evidence="5">
    <name type="scientific">Anguillid herpesvirus 1</name>
    <dbReference type="NCBI Taxonomy" id="150286"/>
    <lineage>
        <taxon>Viruses</taxon>
        <taxon>Duplodnaviria</taxon>
        <taxon>Heunggongvirae</taxon>
        <taxon>Peploviricota</taxon>
        <taxon>Herviviricetes</taxon>
        <taxon>Herpesvirales</taxon>
        <taxon>Alloherpesviridae</taxon>
        <taxon>Cyvirus</taxon>
        <taxon>Cyvirus anguillidallo1</taxon>
    </lineage>
</organism>
<reference evidence="5" key="4">
    <citation type="submission" date="2021-02" db="EMBL/GenBank/DDBJ databases">
        <authorList>
            <person name="Vanderplasschen A.F.C."/>
            <person name="Davison A.J."/>
        </authorList>
    </citation>
    <scope>NUCLEOTIDE SEQUENCE</scope>
    <source>
        <strain evidence="3">500138</strain>
        <strain evidence="5">DK-200249</strain>
        <strain evidence="4">DK-2008-50-66-1</strain>
        <strain evidence="6">DK-205223-2</strain>
        <strain evidence="7">DK-206116-1</strain>
        <strain evidence="8">HVA 486123</strain>
        <strain evidence="9">UK N080</strain>
    </source>
</reference>
<accession>A0A1J0REC0</accession>
<proteinExistence type="predicted"/>
<evidence type="ECO:0000313" key="8">
    <source>
        <dbReference type="EMBL" id="QRM16973.1"/>
    </source>
</evidence>
<dbReference type="EMBL" id="MW580852">
    <property type="protein sequence ID" value="QRM16712.1"/>
    <property type="molecule type" value="Genomic_DNA"/>
</dbReference>
<evidence type="ECO:0000313" key="7">
    <source>
        <dbReference type="EMBL" id="QRM16843.1"/>
    </source>
</evidence>
<dbReference type="EMBL" id="FJ940765">
    <property type="protein sequence ID" value="ADA57789.1"/>
    <property type="molecule type" value="Genomic_DNA"/>
</dbReference>
<feature type="compositionally biased region" description="Low complexity" evidence="1">
    <location>
        <begin position="133"/>
        <end position="143"/>
    </location>
</feature>
<evidence type="ECO:0000313" key="5">
    <source>
        <dbReference type="EMBL" id="QRM16579.1"/>
    </source>
</evidence>
<dbReference type="EMBL" id="MW580854">
    <property type="protein sequence ID" value="QRM16973.1"/>
    <property type="molecule type" value="Genomic_DNA"/>
</dbReference>
<dbReference type="EMBL" id="MW580855">
    <property type="protein sequence ID" value="QRM17104.1"/>
    <property type="molecule type" value="Genomic_DNA"/>
</dbReference>
<evidence type="ECO:0000313" key="6">
    <source>
        <dbReference type="EMBL" id="QRM16712.1"/>
    </source>
</evidence>
<sequence>MEWCAVKWVPWGDRPHGHDLWRLPQLAKNGQSLQTPPRTLSGEALNRTAWIRIFKTFAVLNKKIPNGLFQHLDADCTLSKATKRELRASAATFTATPHHTQDPFLRALWANLIPADPDHLALYKLVQSTLSAAPSTTPSTTQSTKKEGQPPGNRLVEAIGLFFF</sequence>
<feature type="region of interest" description="Disordered" evidence="1">
    <location>
        <begin position="133"/>
        <end position="153"/>
    </location>
</feature>
<dbReference type="Proteomes" id="UP000011239">
    <property type="component" value="Segment"/>
</dbReference>
<dbReference type="EMBL" id="MW580853">
    <property type="protein sequence ID" value="QRM16843.1"/>
    <property type="molecule type" value="Genomic_DNA"/>
</dbReference>
<reference evidence="2 10" key="1">
    <citation type="journal article" date="2010" name="J. Gen. Virol.">
        <title>Complete genome sequence and taxonomic position of anguillid herpesvirus 1.</title>
        <authorList>
            <person name="van Beurden S.J."/>
            <person name="Bossers A."/>
            <person name="Voorbergen-Laarman M.H."/>
            <person name="Haenen O.L."/>
            <person name="Peters S."/>
            <person name="Abma-Henkens M.H."/>
            <person name="Peeters B.P."/>
            <person name="Rottier P.J."/>
            <person name="Engelsma M.Y."/>
        </authorList>
    </citation>
    <scope>NUCLEOTIDE SEQUENCE [LARGE SCALE GENOMIC DNA]</scope>
    <source>
        <strain evidence="2">500138</strain>
        <strain evidence="10">Isolate Anguilla anguilla/Netherlands/500138/1998</strain>
    </source>
</reference>
<accession>D2E877</accession>
<dbReference type="EMBL" id="MW580850">
    <property type="protein sequence ID" value="QRM16450.1"/>
    <property type="molecule type" value="Genomic_DNA"/>
</dbReference>
<reference evidence="5" key="3">
    <citation type="journal article" date="2021" name="Microorganisms">
        <title>Genomes of Anguillid Herpesvirus 1 Strains Reveal Evolutionary Disparities and Low Genetic Diversity in the Genus Cyprinivirus.</title>
        <authorList>
            <person name="Donohoe O."/>
            <person name="Zhang H."/>
            <person name="Delrez N."/>
            <person name="Gao Y."/>
            <person name="Suarez N.M."/>
            <person name="Davison A.J."/>
            <person name="Vanderplasschen A."/>
        </authorList>
    </citation>
    <scope>NUCLEOTIDE SEQUENCE</scope>
    <source>
        <strain evidence="3">500138</strain>
        <strain evidence="5">DK-200249</strain>
        <strain evidence="4">DK-2008-50-66-1</strain>
        <strain evidence="6">DK-205223-2</strain>
        <strain evidence="7">DK-206116-1</strain>
        <strain evidence="8">HVA 486123</strain>
        <strain evidence="9">UK N080</strain>
    </source>
</reference>
<protein>
    <submittedName>
        <fullName evidence="5">Protein ORF26</fullName>
    </submittedName>
</protein>
<evidence type="ECO:0000313" key="10">
    <source>
        <dbReference type="Proteomes" id="UP000011239"/>
    </source>
</evidence>
<dbReference type="RefSeq" id="YP_003358165.1">
    <property type="nucleotide sequence ID" value="NC_013668.3"/>
</dbReference>
<dbReference type="KEGG" id="vg:8683458"/>
<evidence type="ECO:0000313" key="9">
    <source>
        <dbReference type="EMBL" id="QRM17104.1"/>
    </source>
</evidence>
<reference evidence="2" key="2">
    <citation type="submission" date="2012-05" db="EMBL/GenBank/DDBJ databases">
        <authorList>
            <person name="van Beurden S.J."/>
            <person name="Gatherer D."/>
            <person name="Tuzi K."/>
            <person name="Herzyk P."/>
            <person name="Galbraith J."/>
            <person name="Peeters B.P.H."/>
            <person name="Rottier P.J.M."/>
            <person name="Engelsma M.Y."/>
            <person name="Davison A.J."/>
        </authorList>
    </citation>
    <scope>NUCLEOTIDE SEQUENCE</scope>
    <source>
        <strain evidence="2">500138</strain>
    </source>
</reference>
<evidence type="ECO:0000256" key="1">
    <source>
        <dbReference type="SAM" id="MobiDB-lite"/>
    </source>
</evidence>
<dbReference type="GeneID" id="8683458"/>
<keyword evidence="10" id="KW-1185">Reference proteome</keyword>
<evidence type="ECO:0000313" key="3">
    <source>
        <dbReference type="EMBL" id="QRM16320.1"/>
    </source>
</evidence>
<name>A0A1J0REC0_9VIRU</name>
<dbReference type="EMBL" id="MW580851">
    <property type="protein sequence ID" value="QRM16579.1"/>
    <property type="molecule type" value="Genomic_DNA"/>
</dbReference>